<comment type="cofactor">
    <cofactor evidence="1">
        <name>FAD</name>
        <dbReference type="ChEBI" id="CHEBI:57692"/>
    </cofactor>
</comment>
<protein>
    <submittedName>
        <fullName evidence="7">NADH dehydrogenase, FAD-containing subunit</fullName>
    </submittedName>
</protein>
<evidence type="ECO:0000256" key="5">
    <source>
        <dbReference type="ARBA" id="ARBA00023002"/>
    </source>
</evidence>
<keyword evidence="4" id="KW-0274">FAD</keyword>
<keyword evidence="8" id="KW-1185">Reference proteome</keyword>
<organism evidence="7 8">
    <name type="scientific">Candidatus Nanohalococcus occultus</name>
    <dbReference type="NCBI Taxonomy" id="2978047"/>
    <lineage>
        <taxon>Archaea</taxon>
        <taxon>Candidatus Nanohalarchaeota</taxon>
        <taxon>Candidatus Nanohalarchaeota incertae sedis</taxon>
        <taxon>Candidatus Nanohalococcus</taxon>
    </lineage>
</organism>
<dbReference type="GeneID" id="90590199"/>
<evidence type="ECO:0000256" key="4">
    <source>
        <dbReference type="ARBA" id="ARBA00022827"/>
    </source>
</evidence>
<evidence type="ECO:0000259" key="6">
    <source>
        <dbReference type="Pfam" id="PF07992"/>
    </source>
</evidence>
<dbReference type="InterPro" id="IPR051169">
    <property type="entry name" value="NADH-Q_oxidoreductase"/>
</dbReference>
<dbReference type="PANTHER" id="PTHR42913">
    <property type="entry name" value="APOPTOSIS-INDUCING FACTOR 1"/>
    <property type="match status" value="1"/>
</dbReference>
<dbReference type="Gene3D" id="3.50.50.100">
    <property type="match status" value="1"/>
</dbReference>
<dbReference type="Proteomes" id="UP001218034">
    <property type="component" value="Chromosome"/>
</dbReference>
<accession>A0ABY8CEX9</accession>
<evidence type="ECO:0000256" key="3">
    <source>
        <dbReference type="ARBA" id="ARBA00022630"/>
    </source>
</evidence>
<sequence length="350" mass="38230">MAKVLVLGAGFAGVNVCMNLIGSEHDVELLDINGSHEFKPGLVDLYRERHTEDELRVNLNKLFEDTGVKFSREAVEDIDPAEQKVHTNAGTHDYTYLVVALGSDPATYGMDVSSADGFYSLTSAKKSVKKVEDAEKVTVVGAGYVGVEVAGEISEMGKEVSVVDSATRPMSTGNEESSHKIIDYMNSEGINFKGGSAVKRVEETKVVLENGKSIEHDACIWSAGVQASKTVQDSLNVDRDGVPVDKYLRWRKYPQVFALGDCADLEVIDTAHNAIDQAEVVAKNIDVPRKDMVEYDGSEFPLLVSLGDSGLMMYKEAALQSSVFRKLKDAVMKVYLLNLRKKKLAGRIGL</sequence>
<dbReference type="EMBL" id="CP104395">
    <property type="protein sequence ID" value="WEL19773.1"/>
    <property type="molecule type" value="Genomic_DNA"/>
</dbReference>
<evidence type="ECO:0000313" key="7">
    <source>
        <dbReference type="EMBL" id="WEL19773.1"/>
    </source>
</evidence>
<name>A0ABY8CEX9_9ARCH</name>
<evidence type="ECO:0000256" key="2">
    <source>
        <dbReference type="ARBA" id="ARBA00005272"/>
    </source>
</evidence>
<dbReference type="PRINTS" id="PR00368">
    <property type="entry name" value="FADPNR"/>
</dbReference>
<feature type="domain" description="FAD/NAD(P)-binding" evidence="6">
    <location>
        <begin position="3"/>
        <end position="278"/>
    </location>
</feature>
<reference evidence="7 8" key="1">
    <citation type="submission" date="2022-09" db="EMBL/GenBank/DDBJ databases">
        <title>Xylan utilization by haloarchaea-nanohaloarchaea associations.</title>
        <authorList>
            <person name="Yakimov M."/>
        </authorList>
    </citation>
    <scope>NUCLEOTIDE SEQUENCE [LARGE SCALE GENOMIC DNA]</scope>
    <source>
        <strain evidence="7 8">SVXNc</strain>
    </source>
</reference>
<dbReference type="InterPro" id="IPR023753">
    <property type="entry name" value="FAD/NAD-binding_dom"/>
</dbReference>
<keyword evidence="3" id="KW-0285">Flavoprotein</keyword>
<proteinExistence type="inferred from homology"/>
<evidence type="ECO:0000256" key="1">
    <source>
        <dbReference type="ARBA" id="ARBA00001974"/>
    </source>
</evidence>
<dbReference type="PANTHER" id="PTHR42913:SF3">
    <property type="entry name" value="64 KDA MITOCHONDRIAL NADH DEHYDROGENASE (EUROFUNG)"/>
    <property type="match status" value="1"/>
</dbReference>
<dbReference type="InterPro" id="IPR036188">
    <property type="entry name" value="FAD/NAD-bd_sf"/>
</dbReference>
<evidence type="ECO:0000313" key="8">
    <source>
        <dbReference type="Proteomes" id="UP001218034"/>
    </source>
</evidence>
<gene>
    <name evidence="7" type="primary">ndh</name>
    <name evidence="7" type="ORF">SVXNc_0762</name>
</gene>
<comment type="similarity">
    <text evidence="2">Belongs to the NADH dehydrogenase family.</text>
</comment>
<keyword evidence="5" id="KW-0560">Oxidoreductase</keyword>
<dbReference type="Pfam" id="PF07992">
    <property type="entry name" value="Pyr_redox_2"/>
    <property type="match status" value="1"/>
</dbReference>
<dbReference type="SUPFAM" id="SSF51905">
    <property type="entry name" value="FAD/NAD(P)-binding domain"/>
    <property type="match status" value="1"/>
</dbReference>
<dbReference type="RefSeq" id="WP_347721605.1">
    <property type="nucleotide sequence ID" value="NZ_CP104395.1"/>
</dbReference>